<dbReference type="AlphaFoldDB" id="A0A914E5Y6"/>
<keyword evidence="2" id="KW-1185">Reference proteome</keyword>
<dbReference type="WBParaSite" id="ACRNAN_scaffold5927.g25699.t1">
    <property type="protein sequence ID" value="ACRNAN_scaffold5927.g25699.t1"/>
    <property type="gene ID" value="ACRNAN_scaffold5927.g25699"/>
</dbReference>
<proteinExistence type="predicted"/>
<protein>
    <recommendedName>
        <fullName evidence="1">Tetratricopeptide repeat protein 21A/21B N-terminal ARM repeat domain-containing protein</fullName>
    </recommendedName>
</protein>
<dbReference type="Pfam" id="PF25062">
    <property type="entry name" value="ARM_TT21_N"/>
    <property type="match status" value="2"/>
</dbReference>
<dbReference type="PANTHER" id="PTHR14699">
    <property type="entry name" value="STI2 PROTEIN-RELATED"/>
    <property type="match status" value="1"/>
</dbReference>
<feature type="domain" description="Tetratricopeptide repeat protein 21A/21B N-terminal ARM repeat" evidence="1">
    <location>
        <begin position="14"/>
        <end position="101"/>
    </location>
</feature>
<dbReference type="GO" id="GO:0061512">
    <property type="term" value="P:protein localization to cilium"/>
    <property type="evidence" value="ECO:0007669"/>
    <property type="project" value="TreeGrafter"/>
</dbReference>
<dbReference type="GO" id="GO:0035721">
    <property type="term" value="P:intraciliary retrograde transport"/>
    <property type="evidence" value="ECO:0007669"/>
    <property type="project" value="TreeGrafter"/>
</dbReference>
<dbReference type="InterPro" id="IPR056833">
    <property type="entry name" value="ARM_TT21_N"/>
</dbReference>
<dbReference type="GO" id="GO:0005929">
    <property type="term" value="C:cilium"/>
    <property type="evidence" value="ECO:0007669"/>
    <property type="project" value="GOC"/>
</dbReference>
<evidence type="ECO:0000313" key="3">
    <source>
        <dbReference type="WBParaSite" id="ACRNAN_scaffold5927.g25699.t1"/>
    </source>
</evidence>
<reference evidence="3" key="1">
    <citation type="submission" date="2022-11" db="UniProtKB">
        <authorList>
            <consortium name="WormBaseParasite"/>
        </authorList>
    </citation>
    <scope>IDENTIFICATION</scope>
</reference>
<accession>A0A914E5Y6</accession>
<feature type="domain" description="Tetratricopeptide repeat protein 21A/21B N-terminal ARM repeat" evidence="1">
    <location>
        <begin position="111"/>
        <end position="175"/>
    </location>
</feature>
<evidence type="ECO:0000313" key="2">
    <source>
        <dbReference type="Proteomes" id="UP000887540"/>
    </source>
</evidence>
<dbReference type="InterPro" id="IPR040364">
    <property type="entry name" value="TTC21A/TTC21B"/>
</dbReference>
<evidence type="ECO:0000259" key="1">
    <source>
        <dbReference type="Pfam" id="PF25062"/>
    </source>
</evidence>
<name>A0A914E5Y6_9BILA</name>
<dbReference type="PANTHER" id="PTHR14699:SF0">
    <property type="entry name" value="TETRATRICOPEPTIDE REPEAT PROTEIN 21 HOMOLOG"/>
    <property type="match status" value="1"/>
</dbReference>
<sequence>MQDEFSSPSRILNLQLNSKPAEAIRLLGALKKTSTLSLSSSCTLKVAYSSEAVIDRDSLKEVELEINKFWSSSDNVDVYLAIIILTLEGTYDRARSLLDRLSLVFGTTRLNFDAAIRIDNLPEGFFGKAKVFEERHNANDFRATVNELLDEHSTLVPAYIEMIRATIMSHDWEKANELTQNASLIQ</sequence>
<dbReference type="GO" id="GO:0030991">
    <property type="term" value="C:intraciliary transport particle A"/>
    <property type="evidence" value="ECO:0007669"/>
    <property type="project" value="TreeGrafter"/>
</dbReference>
<organism evidence="2 3">
    <name type="scientific">Acrobeloides nanus</name>
    <dbReference type="NCBI Taxonomy" id="290746"/>
    <lineage>
        <taxon>Eukaryota</taxon>
        <taxon>Metazoa</taxon>
        <taxon>Ecdysozoa</taxon>
        <taxon>Nematoda</taxon>
        <taxon>Chromadorea</taxon>
        <taxon>Rhabditida</taxon>
        <taxon>Tylenchina</taxon>
        <taxon>Cephalobomorpha</taxon>
        <taxon>Cephaloboidea</taxon>
        <taxon>Cephalobidae</taxon>
        <taxon>Acrobeloides</taxon>
    </lineage>
</organism>
<dbReference type="Proteomes" id="UP000887540">
    <property type="component" value="Unplaced"/>
</dbReference>